<dbReference type="AlphaFoldDB" id="A0A4Z2GVJ4"/>
<feature type="region of interest" description="Disordered" evidence="1">
    <location>
        <begin position="58"/>
        <end position="83"/>
    </location>
</feature>
<evidence type="ECO:0000256" key="1">
    <source>
        <dbReference type="SAM" id="MobiDB-lite"/>
    </source>
</evidence>
<dbReference type="EMBL" id="SRLO01000407">
    <property type="protein sequence ID" value="TNN57371.1"/>
    <property type="molecule type" value="Genomic_DNA"/>
</dbReference>
<gene>
    <name evidence="2" type="ORF">EYF80_032447</name>
</gene>
<proteinExistence type="predicted"/>
<comment type="caution">
    <text evidence="2">The sequence shown here is derived from an EMBL/GenBank/DDBJ whole genome shotgun (WGS) entry which is preliminary data.</text>
</comment>
<organism evidence="2 3">
    <name type="scientific">Liparis tanakae</name>
    <name type="common">Tanaka's snailfish</name>
    <dbReference type="NCBI Taxonomy" id="230148"/>
    <lineage>
        <taxon>Eukaryota</taxon>
        <taxon>Metazoa</taxon>
        <taxon>Chordata</taxon>
        <taxon>Craniata</taxon>
        <taxon>Vertebrata</taxon>
        <taxon>Euteleostomi</taxon>
        <taxon>Actinopterygii</taxon>
        <taxon>Neopterygii</taxon>
        <taxon>Teleostei</taxon>
        <taxon>Neoteleostei</taxon>
        <taxon>Acanthomorphata</taxon>
        <taxon>Eupercaria</taxon>
        <taxon>Perciformes</taxon>
        <taxon>Cottioidei</taxon>
        <taxon>Cottales</taxon>
        <taxon>Liparidae</taxon>
        <taxon>Liparis</taxon>
    </lineage>
</organism>
<evidence type="ECO:0000313" key="3">
    <source>
        <dbReference type="Proteomes" id="UP000314294"/>
    </source>
</evidence>
<sequence length="83" mass="9033">MTSHQAQAGRQVTTDDSYKSNRRKRKKKSVAEDLDSLLLMTGSTCLGRLTVEAEHLPAPERTQQTTTVHKAAGVQAAPGAEDR</sequence>
<feature type="compositionally biased region" description="Polar residues" evidence="1">
    <location>
        <begin position="1"/>
        <end position="15"/>
    </location>
</feature>
<evidence type="ECO:0000313" key="2">
    <source>
        <dbReference type="EMBL" id="TNN57371.1"/>
    </source>
</evidence>
<keyword evidence="3" id="KW-1185">Reference proteome</keyword>
<accession>A0A4Z2GVJ4</accession>
<dbReference type="Proteomes" id="UP000314294">
    <property type="component" value="Unassembled WGS sequence"/>
</dbReference>
<name>A0A4Z2GVJ4_9TELE</name>
<feature type="region of interest" description="Disordered" evidence="1">
    <location>
        <begin position="1"/>
        <end position="30"/>
    </location>
</feature>
<protein>
    <submittedName>
        <fullName evidence="2">Uncharacterized protein</fullName>
    </submittedName>
</protein>
<reference evidence="2 3" key="1">
    <citation type="submission" date="2019-03" db="EMBL/GenBank/DDBJ databases">
        <title>First draft genome of Liparis tanakae, snailfish: a comprehensive survey of snailfish specific genes.</title>
        <authorList>
            <person name="Kim W."/>
            <person name="Song I."/>
            <person name="Jeong J.-H."/>
            <person name="Kim D."/>
            <person name="Kim S."/>
            <person name="Ryu S."/>
            <person name="Song J.Y."/>
            <person name="Lee S.K."/>
        </authorList>
    </citation>
    <scope>NUCLEOTIDE SEQUENCE [LARGE SCALE GENOMIC DNA]</scope>
    <source>
        <tissue evidence="2">Muscle</tissue>
    </source>
</reference>